<name>Q16LR8_AEDAE</name>
<dbReference type="PaxDb" id="7159-AAEL012550-PA"/>
<gene>
    <name evidence="1" type="ORF">AaeL_AAEL012550</name>
</gene>
<dbReference type="AlphaFoldDB" id="Q16LR8"/>
<organism evidence="1 2">
    <name type="scientific">Aedes aegypti</name>
    <name type="common">Yellowfever mosquito</name>
    <name type="synonym">Culex aegypti</name>
    <dbReference type="NCBI Taxonomy" id="7159"/>
    <lineage>
        <taxon>Eukaryota</taxon>
        <taxon>Metazoa</taxon>
        <taxon>Ecdysozoa</taxon>
        <taxon>Arthropoda</taxon>
        <taxon>Hexapoda</taxon>
        <taxon>Insecta</taxon>
        <taxon>Pterygota</taxon>
        <taxon>Neoptera</taxon>
        <taxon>Endopterygota</taxon>
        <taxon>Diptera</taxon>
        <taxon>Nematocera</taxon>
        <taxon>Culicoidea</taxon>
        <taxon>Culicidae</taxon>
        <taxon>Culicinae</taxon>
        <taxon>Aedini</taxon>
        <taxon>Aedes</taxon>
        <taxon>Stegomyia</taxon>
    </lineage>
</organism>
<evidence type="ECO:0000313" key="1">
    <source>
        <dbReference type="EMBL" id="EAT35269.1"/>
    </source>
</evidence>
<accession>Q16LR8</accession>
<protein>
    <submittedName>
        <fullName evidence="1">AAEL012550-PA</fullName>
    </submittedName>
</protein>
<reference evidence="1" key="3">
    <citation type="submission" date="2012-09" db="EMBL/GenBank/DDBJ databases">
        <authorList>
            <consortium name="VectorBase"/>
        </authorList>
    </citation>
    <scope>NUCLEOTIDE SEQUENCE</scope>
    <source>
        <strain evidence="1">Liverpool</strain>
    </source>
</reference>
<proteinExistence type="predicted"/>
<sequence>METGQEVPKEIGITPDPNRQQTLDALRVMGANNPSLWTALYDVGRAIDASIPVNRVVRWETICGTAEQLYQMSFKDPREFAIAQTLMTVMHQEQTANRVLVAYSKVPAVPTKQLISSELREIRKEMGMLTDRVHDHLTSFGTLKERFEILKRTTTVVHNDLYDDRNSFNISREQLREVERHLTEQFGSPNPDVDVLLDVDYYQCTQANTPDLLHDLCRKVYARAKEFADPGVPTGVVVMINLLWNKVLPKNASQAFQKFQHHIHGASVCNSRHLNKEQLIRNSIRRSHAYCNCTMHR</sequence>
<reference evidence="1" key="2">
    <citation type="journal article" date="2007" name="Science">
        <title>Genome sequence of Aedes aegypti, a major arbovirus vector.</title>
        <authorList>
            <person name="Nene V."/>
            <person name="Wortman J.R."/>
            <person name="Lawson D."/>
            <person name="Haas B."/>
            <person name="Kodira C."/>
            <person name="Tu Z.J."/>
            <person name="Loftus B."/>
            <person name="Xi Z."/>
            <person name="Megy K."/>
            <person name="Grabherr M."/>
            <person name="Ren Q."/>
            <person name="Zdobnov E.M."/>
            <person name="Lobo N.F."/>
            <person name="Campbell K.S."/>
            <person name="Brown S.E."/>
            <person name="Bonaldo M.F."/>
            <person name="Zhu J."/>
            <person name="Sinkins S.P."/>
            <person name="Hogenkamp D.G."/>
            <person name="Amedeo P."/>
            <person name="Arensburger P."/>
            <person name="Atkinson P.W."/>
            <person name="Bidwell S."/>
            <person name="Biedler J."/>
            <person name="Birney E."/>
            <person name="Bruggner R.V."/>
            <person name="Costas J."/>
            <person name="Coy M.R."/>
            <person name="Crabtree J."/>
            <person name="Crawford M."/>
            <person name="Debruyn B."/>
            <person name="Decaprio D."/>
            <person name="Eiglmeier K."/>
            <person name="Eisenstadt E."/>
            <person name="El-Dorry H."/>
            <person name="Gelbart W.M."/>
            <person name="Gomes S.L."/>
            <person name="Hammond M."/>
            <person name="Hannick L.I."/>
            <person name="Hogan J.R."/>
            <person name="Holmes M.H."/>
            <person name="Jaffe D."/>
            <person name="Johnston J.S."/>
            <person name="Kennedy R.C."/>
            <person name="Koo H."/>
            <person name="Kravitz S."/>
            <person name="Kriventseva E.V."/>
            <person name="Kulp D."/>
            <person name="Labutti K."/>
            <person name="Lee E."/>
            <person name="Li S."/>
            <person name="Lovin D.D."/>
            <person name="Mao C."/>
            <person name="Mauceli E."/>
            <person name="Menck C.F."/>
            <person name="Miller J.R."/>
            <person name="Montgomery P."/>
            <person name="Mori A."/>
            <person name="Nascimento A.L."/>
            <person name="Naveira H.F."/>
            <person name="Nusbaum C."/>
            <person name="O'leary S."/>
            <person name="Orvis J."/>
            <person name="Pertea M."/>
            <person name="Quesneville H."/>
            <person name="Reidenbach K.R."/>
            <person name="Rogers Y.H."/>
            <person name="Roth C.W."/>
            <person name="Schneider J.R."/>
            <person name="Schatz M."/>
            <person name="Shumway M."/>
            <person name="Stanke M."/>
            <person name="Stinson E.O."/>
            <person name="Tubio J.M."/>
            <person name="Vanzee J.P."/>
            <person name="Verjovski-Almeida S."/>
            <person name="Werner D."/>
            <person name="White O."/>
            <person name="Wyder S."/>
            <person name="Zeng Q."/>
            <person name="Zhao Q."/>
            <person name="Zhao Y."/>
            <person name="Hill C.A."/>
            <person name="Raikhel A.S."/>
            <person name="Soares M.B."/>
            <person name="Knudson D.L."/>
            <person name="Lee N.H."/>
            <person name="Galagan J."/>
            <person name="Salzberg S.L."/>
            <person name="Paulsen I.T."/>
            <person name="Dimopoulos G."/>
            <person name="Collins F.H."/>
            <person name="Birren B."/>
            <person name="Fraser-Liggett C.M."/>
            <person name="Severson D.W."/>
        </authorList>
    </citation>
    <scope>NUCLEOTIDE SEQUENCE [LARGE SCALE GENOMIC DNA]</scope>
    <source>
        <strain evidence="1">Liverpool</strain>
    </source>
</reference>
<evidence type="ECO:0000313" key="2">
    <source>
        <dbReference type="Proteomes" id="UP000682892"/>
    </source>
</evidence>
<dbReference type="EMBL" id="CH477895">
    <property type="protein sequence ID" value="EAT35269.1"/>
    <property type="molecule type" value="Genomic_DNA"/>
</dbReference>
<dbReference type="HOGENOM" id="CLU_937542_0_0_1"/>
<reference evidence="1" key="1">
    <citation type="submission" date="2005-10" db="EMBL/GenBank/DDBJ databases">
        <authorList>
            <person name="Loftus B.J."/>
            <person name="Nene V.M."/>
            <person name="Hannick L.I."/>
            <person name="Bidwell S."/>
            <person name="Haas B."/>
            <person name="Amedeo P."/>
            <person name="Orvis J."/>
            <person name="Wortman J.R."/>
            <person name="White O.R."/>
            <person name="Salzberg S."/>
            <person name="Shumway M."/>
            <person name="Koo H."/>
            <person name="Zhao Y."/>
            <person name="Holmes M."/>
            <person name="Miller J."/>
            <person name="Schatz M."/>
            <person name="Pop M."/>
            <person name="Pai G."/>
            <person name="Utterback T."/>
            <person name="Rogers Y.-H."/>
            <person name="Kravitz S."/>
            <person name="Fraser C.M."/>
        </authorList>
    </citation>
    <scope>NUCLEOTIDE SEQUENCE</scope>
    <source>
        <strain evidence="1">Liverpool</strain>
    </source>
</reference>
<dbReference type="Proteomes" id="UP000682892">
    <property type="component" value="Chromosome 1"/>
</dbReference>